<feature type="region of interest" description="Disordered" evidence="1">
    <location>
        <begin position="53"/>
        <end position="75"/>
    </location>
</feature>
<dbReference type="InterPro" id="IPR037523">
    <property type="entry name" value="VOC_core"/>
</dbReference>
<dbReference type="PROSITE" id="PS51819">
    <property type="entry name" value="VOC"/>
    <property type="match status" value="1"/>
</dbReference>
<evidence type="ECO:0000313" key="3">
    <source>
        <dbReference type="EMBL" id="KRV49825.1"/>
    </source>
</evidence>
<protein>
    <recommendedName>
        <fullName evidence="2">VOC domain-containing protein</fullName>
    </recommendedName>
</protein>
<dbReference type="eggNOG" id="COG0346">
    <property type="taxonomic scope" value="Bacteria"/>
</dbReference>
<sequence>MPALVEFDTVVLNCADPEGLAAFYQELTGWGVVHRDRDWVWLGEGASVRLGLRRRPGWQPPPRPGAGTPTGPDVRISTLRRGTRELFAMGASLPEFQPGGDVWVLLADPEGHLFRLTVDG</sequence>
<evidence type="ECO:0000259" key="2">
    <source>
        <dbReference type="PROSITE" id="PS51819"/>
    </source>
</evidence>
<dbReference type="STRING" id="76728.AQ490_19250"/>
<gene>
    <name evidence="3" type="ORF">AQ490_19250</name>
</gene>
<name>A0A0T6LV28_WENVI</name>
<dbReference type="Gene3D" id="3.10.180.10">
    <property type="entry name" value="2,3-Dihydroxybiphenyl 1,2-Dioxygenase, domain 1"/>
    <property type="match status" value="1"/>
</dbReference>
<organism evidence="3 4">
    <name type="scientific">Wenjunlia vitaminophila</name>
    <name type="common">Streptomyces vitaminophilus</name>
    <dbReference type="NCBI Taxonomy" id="76728"/>
    <lineage>
        <taxon>Bacteria</taxon>
        <taxon>Bacillati</taxon>
        <taxon>Actinomycetota</taxon>
        <taxon>Actinomycetes</taxon>
        <taxon>Kitasatosporales</taxon>
        <taxon>Streptomycetaceae</taxon>
        <taxon>Wenjunlia</taxon>
    </lineage>
</organism>
<dbReference type="AlphaFoldDB" id="A0A0T6LV28"/>
<dbReference type="PANTHER" id="PTHR35908:SF1">
    <property type="entry name" value="CONSERVED PROTEIN"/>
    <property type="match status" value="1"/>
</dbReference>
<proteinExistence type="predicted"/>
<keyword evidence="4" id="KW-1185">Reference proteome</keyword>
<evidence type="ECO:0000256" key="1">
    <source>
        <dbReference type="SAM" id="MobiDB-lite"/>
    </source>
</evidence>
<dbReference type="SUPFAM" id="SSF54593">
    <property type="entry name" value="Glyoxalase/Bleomycin resistance protein/Dihydroxybiphenyl dioxygenase"/>
    <property type="match status" value="1"/>
</dbReference>
<accession>A0A0T6LV28</accession>
<dbReference type="EMBL" id="LLZU01000010">
    <property type="protein sequence ID" value="KRV49825.1"/>
    <property type="molecule type" value="Genomic_DNA"/>
</dbReference>
<dbReference type="Proteomes" id="UP000050867">
    <property type="component" value="Unassembled WGS sequence"/>
</dbReference>
<dbReference type="Pfam" id="PF18029">
    <property type="entry name" value="Glyoxalase_6"/>
    <property type="match status" value="1"/>
</dbReference>
<comment type="caution">
    <text evidence="3">The sequence shown here is derived from an EMBL/GenBank/DDBJ whole genome shotgun (WGS) entry which is preliminary data.</text>
</comment>
<evidence type="ECO:0000313" key="4">
    <source>
        <dbReference type="Proteomes" id="UP000050867"/>
    </source>
</evidence>
<dbReference type="InterPro" id="IPR029068">
    <property type="entry name" value="Glyas_Bleomycin-R_OHBP_Dase"/>
</dbReference>
<dbReference type="CDD" id="cd06587">
    <property type="entry name" value="VOC"/>
    <property type="match status" value="1"/>
</dbReference>
<dbReference type="InterPro" id="IPR041581">
    <property type="entry name" value="Glyoxalase_6"/>
</dbReference>
<reference evidence="3 4" key="1">
    <citation type="submission" date="2015-10" db="EMBL/GenBank/DDBJ databases">
        <title>Draft genome sequence of pyrrolomycin-producing Streptomyces vitaminophilus.</title>
        <authorList>
            <person name="Graham D.E."/>
            <person name="Mahan K.M."/>
            <person name="Klingeman D.M."/>
            <person name="Hettich R.L."/>
            <person name="Parry R.J."/>
        </authorList>
    </citation>
    <scope>NUCLEOTIDE SEQUENCE [LARGE SCALE GENOMIC DNA]</scope>
    <source>
        <strain evidence="3 4">ATCC 31673</strain>
    </source>
</reference>
<feature type="domain" description="VOC" evidence="2">
    <location>
        <begin position="6"/>
        <end position="119"/>
    </location>
</feature>
<dbReference type="PANTHER" id="PTHR35908">
    <property type="entry name" value="HYPOTHETICAL FUSION PROTEIN"/>
    <property type="match status" value="1"/>
</dbReference>
<dbReference type="RefSeq" id="WP_018386762.1">
    <property type="nucleotide sequence ID" value="NZ_LLZU01000010.1"/>
</dbReference>
<dbReference type="OrthoDB" id="1645442at2"/>